<dbReference type="InterPro" id="IPR027417">
    <property type="entry name" value="P-loop_NTPase"/>
</dbReference>
<proteinExistence type="predicted"/>
<dbReference type="PRINTS" id="PR01590">
    <property type="entry name" value="HTHFIS"/>
</dbReference>
<dbReference type="InterPro" id="IPR002197">
    <property type="entry name" value="HTH_Fis"/>
</dbReference>
<keyword evidence="4" id="KW-0238">DNA-binding</keyword>
<keyword evidence="6" id="KW-0804">Transcription</keyword>
<dbReference type="InterPro" id="IPR003593">
    <property type="entry name" value="AAA+_ATPase"/>
</dbReference>
<dbReference type="Gene3D" id="3.40.50.300">
    <property type="entry name" value="P-loop containing nucleotide triphosphate hydrolases"/>
    <property type="match status" value="1"/>
</dbReference>
<dbReference type="GO" id="GO:0043565">
    <property type="term" value="F:sequence-specific DNA binding"/>
    <property type="evidence" value="ECO:0007669"/>
    <property type="project" value="InterPro"/>
</dbReference>
<dbReference type="Pfam" id="PF00158">
    <property type="entry name" value="Sigma54_activat"/>
    <property type="match status" value="1"/>
</dbReference>
<dbReference type="Gene3D" id="1.10.10.60">
    <property type="entry name" value="Homeodomain-like"/>
    <property type="match status" value="1"/>
</dbReference>
<dbReference type="PROSITE" id="PS50045">
    <property type="entry name" value="SIGMA54_INTERACT_4"/>
    <property type="match status" value="1"/>
</dbReference>
<dbReference type="InterPro" id="IPR002078">
    <property type="entry name" value="Sigma_54_int"/>
</dbReference>
<organism evidence="8 9">
    <name type="scientific">candidate division WOR-3 bacterium</name>
    <dbReference type="NCBI Taxonomy" id="2052148"/>
    <lineage>
        <taxon>Bacteria</taxon>
        <taxon>Bacteria division WOR-3</taxon>
    </lineage>
</organism>
<evidence type="ECO:0000259" key="7">
    <source>
        <dbReference type="PROSITE" id="PS50045"/>
    </source>
</evidence>
<dbReference type="SUPFAM" id="SSF46689">
    <property type="entry name" value="Homeodomain-like"/>
    <property type="match status" value="1"/>
</dbReference>
<keyword evidence="5" id="KW-0010">Activator</keyword>
<sequence length="283" mass="31783">TSATALITGESGTGKEVVARAIHYTSERASQRFVPVNCGGIPEELLESELFGYVKGAFTGANETRAGFFQTADGGTIFLDEISETSISMQVKLLRVLQDKNVYMIGARKSQVIDVRIIAATNKDLQLLIGKNLFREDLFFRLNVINIELPPLRERGDDVLLLLKSFTEKFSREMGKSSPVFSPKAYEVLKEYTWPGNVRELENVVQRIVVMNEGEVVDVPDLPSLMRFSAIKGRKLNKTIQEIECEYIKDVLESQNNNKTNASEILGIDRKTLREKLKKCNIS</sequence>
<reference evidence="8 9" key="1">
    <citation type="journal article" date="2018" name="Nat. Biotechnol.">
        <title>A standardized bacterial taxonomy based on genome phylogeny substantially revises the tree of life.</title>
        <authorList>
            <person name="Parks D.H."/>
            <person name="Chuvochina M."/>
            <person name="Waite D.W."/>
            <person name="Rinke C."/>
            <person name="Skarshewski A."/>
            <person name="Chaumeil P.A."/>
            <person name="Hugenholtz P."/>
        </authorList>
    </citation>
    <scope>NUCLEOTIDE SEQUENCE [LARGE SCALE GENOMIC DNA]</scope>
    <source>
        <strain evidence="8">UBA9956</strain>
    </source>
</reference>
<dbReference type="InterPro" id="IPR025943">
    <property type="entry name" value="Sigma_54_int_dom_ATP-bd_2"/>
</dbReference>
<keyword evidence="2" id="KW-0067">ATP-binding</keyword>
<feature type="domain" description="Sigma-54 factor interaction" evidence="7">
    <location>
        <begin position="1"/>
        <end position="210"/>
    </location>
</feature>
<dbReference type="PANTHER" id="PTHR32071">
    <property type="entry name" value="TRANSCRIPTIONAL REGULATORY PROTEIN"/>
    <property type="match status" value="1"/>
</dbReference>
<evidence type="ECO:0000256" key="2">
    <source>
        <dbReference type="ARBA" id="ARBA00022840"/>
    </source>
</evidence>
<evidence type="ECO:0000256" key="1">
    <source>
        <dbReference type="ARBA" id="ARBA00022741"/>
    </source>
</evidence>
<keyword evidence="3" id="KW-0805">Transcription regulation</keyword>
<dbReference type="PROSITE" id="PS00688">
    <property type="entry name" value="SIGMA54_INTERACT_3"/>
    <property type="match status" value="1"/>
</dbReference>
<dbReference type="SMART" id="SM00382">
    <property type="entry name" value="AAA"/>
    <property type="match status" value="1"/>
</dbReference>
<evidence type="ECO:0000256" key="6">
    <source>
        <dbReference type="ARBA" id="ARBA00023163"/>
    </source>
</evidence>
<dbReference type="Pfam" id="PF02954">
    <property type="entry name" value="HTH_8"/>
    <property type="match status" value="1"/>
</dbReference>
<dbReference type="GO" id="GO:0005524">
    <property type="term" value="F:ATP binding"/>
    <property type="evidence" value="ECO:0007669"/>
    <property type="project" value="UniProtKB-KW"/>
</dbReference>
<dbReference type="AlphaFoldDB" id="A0A350H9K3"/>
<dbReference type="FunFam" id="3.40.50.300:FF:000006">
    <property type="entry name" value="DNA-binding transcriptional regulator NtrC"/>
    <property type="match status" value="1"/>
</dbReference>
<feature type="non-terminal residue" evidence="8">
    <location>
        <position position="1"/>
    </location>
</feature>
<evidence type="ECO:0000256" key="4">
    <source>
        <dbReference type="ARBA" id="ARBA00023125"/>
    </source>
</evidence>
<evidence type="ECO:0000313" key="8">
    <source>
        <dbReference type="EMBL" id="HAV92219.1"/>
    </source>
</evidence>
<dbReference type="Pfam" id="PF25601">
    <property type="entry name" value="AAA_lid_14"/>
    <property type="match status" value="1"/>
</dbReference>
<dbReference type="EMBL" id="DMZY01000105">
    <property type="protein sequence ID" value="HAV92219.1"/>
    <property type="molecule type" value="Genomic_DNA"/>
</dbReference>
<dbReference type="Gene3D" id="1.10.8.60">
    <property type="match status" value="1"/>
</dbReference>
<name>A0A350H9K3_UNCW3</name>
<evidence type="ECO:0000256" key="5">
    <source>
        <dbReference type="ARBA" id="ARBA00023159"/>
    </source>
</evidence>
<dbReference type="Proteomes" id="UP000264062">
    <property type="component" value="Unassembled WGS sequence"/>
</dbReference>
<dbReference type="InterPro" id="IPR025944">
    <property type="entry name" value="Sigma_54_int_dom_CS"/>
</dbReference>
<dbReference type="PROSITE" id="PS00676">
    <property type="entry name" value="SIGMA54_INTERACT_2"/>
    <property type="match status" value="1"/>
</dbReference>
<dbReference type="SUPFAM" id="SSF52540">
    <property type="entry name" value="P-loop containing nucleoside triphosphate hydrolases"/>
    <property type="match status" value="1"/>
</dbReference>
<dbReference type="GO" id="GO:0006355">
    <property type="term" value="P:regulation of DNA-templated transcription"/>
    <property type="evidence" value="ECO:0007669"/>
    <property type="project" value="InterPro"/>
</dbReference>
<gene>
    <name evidence="8" type="ORF">DCW38_03455</name>
</gene>
<evidence type="ECO:0000256" key="3">
    <source>
        <dbReference type="ARBA" id="ARBA00023015"/>
    </source>
</evidence>
<dbReference type="PANTHER" id="PTHR32071:SF119">
    <property type="entry name" value="SIGMA L-DEPENDENT TRANSCRIPTIONAL REGULATOR YPLP-RELATED"/>
    <property type="match status" value="1"/>
</dbReference>
<accession>A0A350H9K3</accession>
<evidence type="ECO:0000313" key="9">
    <source>
        <dbReference type="Proteomes" id="UP000264062"/>
    </source>
</evidence>
<dbReference type="FunFam" id="1.10.8.60:FF:000014">
    <property type="entry name" value="DNA-binding transcriptional regulator NtrC"/>
    <property type="match status" value="1"/>
</dbReference>
<protein>
    <submittedName>
        <fullName evidence="8">Sigma-54-dependent Fis family transcriptional regulator</fullName>
    </submittedName>
</protein>
<dbReference type="InterPro" id="IPR058031">
    <property type="entry name" value="AAA_lid_NorR"/>
</dbReference>
<dbReference type="InterPro" id="IPR009057">
    <property type="entry name" value="Homeodomain-like_sf"/>
</dbReference>
<keyword evidence="1" id="KW-0547">Nucleotide-binding</keyword>
<comment type="caution">
    <text evidence="8">The sequence shown here is derived from an EMBL/GenBank/DDBJ whole genome shotgun (WGS) entry which is preliminary data.</text>
</comment>
<dbReference type="CDD" id="cd00009">
    <property type="entry name" value="AAA"/>
    <property type="match status" value="1"/>
</dbReference>